<dbReference type="PANTHER" id="PTHR13696:SF99">
    <property type="entry name" value="COBYRINIC ACID AC-DIAMIDE SYNTHASE"/>
    <property type="match status" value="1"/>
</dbReference>
<dbReference type="EMBL" id="BMPF01000004">
    <property type="protein sequence ID" value="GGL39814.1"/>
    <property type="molecule type" value="Genomic_DNA"/>
</dbReference>
<dbReference type="InterPro" id="IPR025669">
    <property type="entry name" value="AAA_dom"/>
</dbReference>
<gene>
    <name evidence="2" type="ORF">GCM10009037_24520</name>
</gene>
<evidence type="ECO:0000259" key="1">
    <source>
        <dbReference type="Pfam" id="PF13614"/>
    </source>
</evidence>
<dbReference type="Proteomes" id="UP000628840">
    <property type="component" value="Unassembled WGS sequence"/>
</dbReference>
<dbReference type="InterPro" id="IPR050678">
    <property type="entry name" value="DNA_Partitioning_ATPase"/>
</dbReference>
<protein>
    <submittedName>
        <fullName evidence="2">Chromosome partitioning protein ParA</fullName>
    </submittedName>
</protein>
<proteinExistence type="predicted"/>
<accession>A0A830FCE6</accession>
<dbReference type="Pfam" id="PF13614">
    <property type="entry name" value="AAA_31"/>
    <property type="match status" value="1"/>
</dbReference>
<keyword evidence="3" id="KW-1185">Reference proteome</keyword>
<name>A0A830FCE6_9EURY</name>
<dbReference type="Gene3D" id="3.40.50.300">
    <property type="entry name" value="P-loop containing nucleotide triphosphate hydrolases"/>
    <property type="match status" value="1"/>
</dbReference>
<reference evidence="2 3" key="1">
    <citation type="journal article" date="2019" name="Int. J. Syst. Evol. Microbiol.">
        <title>The Global Catalogue of Microorganisms (GCM) 10K type strain sequencing project: providing services to taxonomists for standard genome sequencing and annotation.</title>
        <authorList>
            <consortium name="The Broad Institute Genomics Platform"/>
            <consortium name="The Broad Institute Genome Sequencing Center for Infectious Disease"/>
            <person name="Wu L."/>
            <person name="Ma J."/>
        </authorList>
    </citation>
    <scope>NUCLEOTIDE SEQUENCE [LARGE SCALE GENOMIC DNA]</scope>
    <source>
        <strain evidence="2 3">JCM 19585</strain>
    </source>
</reference>
<comment type="caution">
    <text evidence="2">The sequence shown here is derived from an EMBL/GenBank/DDBJ whole genome shotgun (WGS) entry which is preliminary data.</text>
</comment>
<dbReference type="RefSeq" id="WP_188884051.1">
    <property type="nucleotide sequence ID" value="NZ_BMPF01000004.1"/>
</dbReference>
<dbReference type="SUPFAM" id="SSF52540">
    <property type="entry name" value="P-loop containing nucleoside triphosphate hydrolases"/>
    <property type="match status" value="1"/>
</dbReference>
<dbReference type="AlphaFoldDB" id="A0A830FCE6"/>
<evidence type="ECO:0000313" key="3">
    <source>
        <dbReference type="Proteomes" id="UP000628840"/>
    </source>
</evidence>
<sequence length="277" mass="30756">MADSVEPRAVTVALQKGGVGKTTVAINVAERLDARGHDVLLVDLDQQGNATEGVGLEEYYEADANLGDVWDADSDVEIHDLIRHTEWMDVIPSHRDLDEVENQLRTSAYGVTRVRNYIIDPLLGDEYDYIIIDSPPSIGPLSDSALVGTEHVLVPLKMREASISGFQRMVEQQLQPLRNEGGIDVHVLALVPNILEGDGEEKRIIRDIEDSPWADRLPKFARSEQFDESPGPGLRKRVAFGRAYREGKPLAAYDPENDQLPRLDELADIVERGDVDA</sequence>
<organism evidence="2 3">
    <name type="scientific">Halarchaeum grantii</name>
    <dbReference type="NCBI Taxonomy" id="1193105"/>
    <lineage>
        <taxon>Archaea</taxon>
        <taxon>Methanobacteriati</taxon>
        <taxon>Methanobacteriota</taxon>
        <taxon>Stenosarchaea group</taxon>
        <taxon>Halobacteria</taxon>
        <taxon>Halobacteriales</taxon>
        <taxon>Halobacteriaceae</taxon>
    </lineage>
</organism>
<feature type="domain" description="AAA" evidence="1">
    <location>
        <begin position="9"/>
        <end position="171"/>
    </location>
</feature>
<dbReference type="CDD" id="cd02042">
    <property type="entry name" value="ParAB_family"/>
    <property type="match status" value="1"/>
</dbReference>
<dbReference type="PANTHER" id="PTHR13696">
    <property type="entry name" value="P-LOOP CONTAINING NUCLEOSIDE TRIPHOSPHATE HYDROLASE"/>
    <property type="match status" value="1"/>
</dbReference>
<dbReference type="OrthoDB" id="36110at2157"/>
<dbReference type="InterPro" id="IPR027417">
    <property type="entry name" value="P-loop_NTPase"/>
</dbReference>
<evidence type="ECO:0000313" key="2">
    <source>
        <dbReference type="EMBL" id="GGL39814.1"/>
    </source>
</evidence>